<name>A0ABU1EKQ3_9CLOT</name>
<proteinExistence type="predicted"/>
<evidence type="ECO:0000313" key="2">
    <source>
        <dbReference type="Proteomes" id="UP001256646"/>
    </source>
</evidence>
<dbReference type="PANTHER" id="PTHR43300:SF4">
    <property type="entry name" value="ACYL-[ACYL-CARRIER-PROTEIN]--UDP-N-ACETYLGLUCOSAMINE O-ACYLTRANSFERASE"/>
    <property type="match status" value="1"/>
</dbReference>
<dbReference type="CDD" id="cd03358">
    <property type="entry name" value="LbH_WxcM_N_like"/>
    <property type="match status" value="1"/>
</dbReference>
<dbReference type="Pfam" id="PF14602">
    <property type="entry name" value="Hexapep_2"/>
    <property type="match status" value="1"/>
</dbReference>
<dbReference type="PANTHER" id="PTHR43300">
    <property type="entry name" value="ACETYLTRANSFERASE"/>
    <property type="match status" value="1"/>
</dbReference>
<comment type="caution">
    <text evidence="1">The sequence shown here is derived from an EMBL/GenBank/DDBJ whole genome shotgun (WGS) entry which is preliminary data.</text>
</comment>
<dbReference type="RefSeq" id="WP_252211609.1">
    <property type="nucleotide sequence ID" value="NZ_JAVJAN010000055.1"/>
</dbReference>
<dbReference type="InterPro" id="IPR001451">
    <property type="entry name" value="Hexapep"/>
</dbReference>
<dbReference type="EMBL" id="JAVJAN010000055">
    <property type="protein sequence ID" value="MDR5588758.1"/>
    <property type="molecule type" value="Genomic_DNA"/>
</dbReference>
<sequence length="196" mass="21249">MDKKYFVHESSYIDDNVEIGEGTKIWHFSHIMSNSIMGEKCNIGQNVVISPGVKLGNGVKIQNNVSVYTGVICEDDVFLGPSCVFTNVINPRSFIERKSEYKKTIIGKGSSIGANVTIVCGHNIGKYALIGAGAVVTKNIPDYALVVGNPAIVKGYVCKCGSKLDFKNNKAICESCNEEYLKSDEKVECVDLGGIK</sequence>
<dbReference type="Pfam" id="PF00132">
    <property type="entry name" value="Hexapep"/>
    <property type="match status" value="1"/>
</dbReference>
<evidence type="ECO:0000313" key="1">
    <source>
        <dbReference type="EMBL" id="MDR5588758.1"/>
    </source>
</evidence>
<accession>A0ABU1EKQ3</accession>
<dbReference type="InterPro" id="IPR050179">
    <property type="entry name" value="Trans_hexapeptide_repeat"/>
</dbReference>
<dbReference type="Gene3D" id="2.160.10.10">
    <property type="entry name" value="Hexapeptide repeat proteins"/>
    <property type="match status" value="1"/>
</dbReference>
<keyword evidence="2" id="KW-1185">Reference proteome</keyword>
<organism evidence="1 2">
    <name type="scientific">Clostridium aquiflavi</name>
    <dbReference type="NCBI Taxonomy" id="3073603"/>
    <lineage>
        <taxon>Bacteria</taxon>
        <taxon>Bacillati</taxon>
        <taxon>Bacillota</taxon>
        <taxon>Clostridia</taxon>
        <taxon>Eubacteriales</taxon>
        <taxon>Clostridiaceae</taxon>
        <taxon>Clostridium</taxon>
    </lineage>
</organism>
<reference evidence="1 2" key="1">
    <citation type="submission" date="2023-09" db="EMBL/GenBank/DDBJ databases">
        <authorList>
            <person name="Zhai L."/>
        </authorList>
    </citation>
    <scope>NUCLEOTIDE SEQUENCE [LARGE SCALE GENOMIC DNA]</scope>
    <source>
        <strain evidence="1 2">5 N-1</strain>
    </source>
</reference>
<dbReference type="Proteomes" id="UP001256646">
    <property type="component" value="Unassembled WGS sequence"/>
</dbReference>
<dbReference type="InterPro" id="IPR011004">
    <property type="entry name" value="Trimer_LpxA-like_sf"/>
</dbReference>
<protein>
    <submittedName>
        <fullName evidence="1">DapH/DapD/GlmU-related protein</fullName>
    </submittedName>
</protein>
<dbReference type="SUPFAM" id="SSF51161">
    <property type="entry name" value="Trimeric LpxA-like enzymes"/>
    <property type="match status" value="1"/>
</dbReference>
<gene>
    <name evidence="1" type="ORF">RGC78_14910</name>
</gene>